<proteinExistence type="predicted"/>
<organism evidence="2 3">
    <name type="scientific">Ooceraea biroi</name>
    <name type="common">Clonal raider ant</name>
    <name type="synonym">Cerapachys biroi</name>
    <dbReference type="NCBI Taxonomy" id="2015173"/>
    <lineage>
        <taxon>Eukaryota</taxon>
        <taxon>Metazoa</taxon>
        <taxon>Ecdysozoa</taxon>
        <taxon>Arthropoda</taxon>
        <taxon>Hexapoda</taxon>
        <taxon>Insecta</taxon>
        <taxon>Pterygota</taxon>
        <taxon>Neoptera</taxon>
        <taxon>Endopterygota</taxon>
        <taxon>Hymenoptera</taxon>
        <taxon>Apocrita</taxon>
        <taxon>Aculeata</taxon>
        <taxon>Formicoidea</taxon>
        <taxon>Formicidae</taxon>
        <taxon>Dorylinae</taxon>
        <taxon>Ooceraea</taxon>
    </lineage>
</organism>
<protein>
    <submittedName>
        <fullName evidence="2">Uncharacterized protein</fullName>
    </submittedName>
</protein>
<feature type="region of interest" description="Disordered" evidence="1">
    <location>
        <begin position="1"/>
        <end position="63"/>
    </location>
</feature>
<dbReference type="AlphaFoldDB" id="A0A026W4I2"/>
<sequence>MLVSASQQLAKGKRRDAKRRRTERKEKEEEEEEEDELEIRGAKPDGTPDHQSTRKESTSSECIESLSERTIAIGNRNGFFQPRMSSLNYTGCPCRHGNPSARRDT</sequence>
<gene>
    <name evidence="2" type="ORF">X777_10699</name>
</gene>
<dbReference type="EMBL" id="KK107455">
    <property type="protein sequence ID" value="EZA50506.1"/>
    <property type="molecule type" value="Genomic_DNA"/>
</dbReference>
<name>A0A026W4I2_OOCBI</name>
<dbReference type="Proteomes" id="UP000053097">
    <property type="component" value="Unassembled WGS sequence"/>
</dbReference>
<reference evidence="2 3" key="1">
    <citation type="journal article" date="2014" name="Curr. Biol.">
        <title>The genome of the clonal raider ant Cerapachys biroi.</title>
        <authorList>
            <person name="Oxley P.R."/>
            <person name="Ji L."/>
            <person name="Fetter-Pruneda I."/>
            <person name="McKenzie S.K."/>
            <person name="Li C."/>
            <person name="Hu H."/>
            <person name="Zhang G."/>
            <person name="Kronauer D.J."/>
        </authorList>
    </citation>
    <scope>NUCLEOTIDE SEQUENCE [LARGE SCALE GENOMIC DNA]</scope>
</reference>
<accession>A0A026W4I2</accession>
<feature type="compositionally biased region" description="Basic residues" evidence="1">
    <location>
        <begin position="11"/>
        <end position="22"/>
    </location>
</feature>
<evidence type="ECO:0000313" key="2">
    <source>
        <dbReference type="EMBL" id="EZA50506.1"/>
    </source>
</evidence>
<keyword evidence="3" id="KW-1185">Reference proteome</keyword>
<evidence type="ECO:0000313" key="3">
    <source>
        <dbReference type="Proteomes" id="UP000053097"/>
    </source>
</evidence>
<evidence type="ECO:0000256" key="1">
    <source>
        <dbReference type="SAM" id="MobiDB-lite"/>
    </source>
</evidence>
<feature type="compositionally biased region" description="Acidic residues" evidence="1">
    <location>
        <begin position="28"/>
        <end position="37"/>
    </location>
</feature>
<feature type="compositionally biased region" description="Basic and acidic residues" evidence="1">
    <location>
        <begin position="38"/>
        <end position="58"/>
    </location>
</feature>